<dbReference type="RefSeq" id="XP_060424892.1">
    <property type="nucleotide sequence ID" value="XM_060572866.1"/>
</dbReference>
<gene>
    <name evidence="2" type="ORF">BDP55DRAFT_636282</name>
</gene>
<protein>
    <submittedName>
        <fullName evidence="2">Uncharacterized protein</fullName>
    </submittedName>
</protein>
<comment type="caution">
    <text evidence="2">The sequence shown here is derived from an EMBL/GenBank/DDBJ whole genome shotgun (WGS) entry which is preliminary data.</text>
</comment>
<name>A0AAJ0ACU6_9PEZI</name>
<feature type="region of interest" description="Disordered" evidence="1">
    <location>
        <begin position="151"/>
        <end position="173"/>
    </location>
</feature>
<proteinExistence type="predicted"/>
<dbReference type="AlphaFoldDB" id="A0AAJ0ACU6"/>
<dbReference type="GeneID" id="85457392"/>
<organism evidence="2 3">
    <name type="scientific">Colletotrichum godetiae</name>
    <dbReference type="NCBI Taxonomy" id="1209918"/>
    <lineage>
        <taxon>Eukaryota</taxon>
        <taxon>Fungi</taxon>
        <taxon>Dikarya</taxon>
        <taxon>Ascomycota</taxon>
        <taxon>Pezizomycotina</taxon>
        <taxon>Sordariomycetes</taxon>
        <taxon>Hypocreomycetidae</taxon>
        <taxon>Glomerellales</taxon>
        <taxon>Glomerellaceae</taxon>
        <taxon>Colletotrichum</taxon>
        <taxon>Colletotrichum acutatum species complex</taxon>
    </lineage>
</organism>
<evidence type="ECO:0000256" key="1">
    <source>
        <dbReference type="SAM" id="MobiDB-lite"/>
    </source>
</evidence>
<reference evidence="2" key="1">
    <citation type="submission" date="2021-06" db="EMBL/GenBank/DDBJ databases">
        <title>Comparative genomics, transcriptomics and evolutionary studies reveal genomic signatures of adaptation to plant cell wall in hemibiotrophic fungi.</title>
        <authorList>
            <consortium name="DOE Joint Genome Institute"/>
            <person name="Baroncelli R."/>
            <person name="Diaz J.F."/>
            <person name="Benocci T."/>
            <person name="Peng M."/>
            <person name="Battaglia E."/>
            <person name="Haridas S."/>
            <person name="Andreopoulos W."/>
            <person name="Labutti K."/>
            <person name="Pangilinan J."/>
            <person name="Floch G.L."/>
            <person name="Makela M.R."/>
            <person name="Henrissat B."/>
            <person name="Grigoriev I.V."/>
            <person name="Crouch J.A."/>
            <person name="De Vries R.P."/>
            <person name="Sukno S.A."/>
            <person name="Thon M.R."/>
        </authorList>
    </citation>
    <scope>NUCLEOTIDE SEQUENCE</scope>
    <source>
        <strain evidence="2">CBS 193.32</strain>
    </source>
</reference>
<evidence type="ECO:0000313" key="3">
    <source>
        <dbReference type="Proteomes" id="UP001224890"/>
    </source>
</evidence>
<dbReference type="EMBL" id="JAHMHR010000052">
    <property type="protein sequence ID" value="KAK1660128.1"/>
    <property type="molecule type" value="Genomic_DNA"/>
</dbReference>
<keyword evidence="3" id="KW-1185">Reference proteome</keyword>
<dbReference type="Proteomes" id="UP001224890">
    <property type="component" value="Unassembled WGS sequence"/>
</dbReference>
<accession>A0AAJ0ACU6</accession>
<sequence length="189" mass="21397">MVRYELPYHVYITRYAAEDRSWPLTERERAPRQVTKLFATRGSVRGAEARVGSDINPHSRTSQELQPFERNKTEIVAAMRSTISILSIRYDADALVSMGVLPKGLRRKEHVPHLGNKPSIKSRLGLARCRVGGLSQRHEPVSLFKTEIEQPRRRGINNSENGGQKDASAAQTLASNERAFGGWRVDHRR</sequence>
<evidence type="ECO:0000313" key="2">
    <source>
        <dbReference type="EMBL" id="KAK1660128.1"/>
    </source>
</evidence>